<organism evidence="2">
    <name type="scientific">viral metagenome</name>
    <dbReference type="NCBI Taxonomy" id="1070528"/>
    <lineage>
        <taxon>unclassified sequences</taxon>
        <taxon>metagenomes</taxon>
        <taxon>organismal metagenomes</taxon>
    </lineage>
</organism>
<feature type="compositionally biased region" description="Polar residues" evidence="1">
    <location>
        <begin position="37"/>
        <end position="46"/>
    </location>
</feature>
<feature type="region of interest" description="Disordered" evidence="1">
    <location>
        <begin position="1"/>
        <end position="65"/>
    </location>
</feature>
<dbReference type="EMBL" id="MN738894">
    <property type="protein sequence ID" value="QHT30233.1"/>
    <property type="molecule type" value="Genomic_DNA"/>
</dbReference>
<sequence length="261" mass="29915">MSDAASFRSLEDRYHRLQDLETPTDKANRQRTERAQVKQQLATTEAQHQRGLQAARNEDALRTKQHTKATKLIAKINKSTQKLTNALPEARGGGGEVGKLSKHYNKAMKTMGSFIKDYTKSNPTHNPDWHTLTPKRQRELVHFHQSLSSNAQHHIAINKFNTAKKHAEAAALESGLNNFRSNMTLDNQQNLDGWMNYLDIPVVVPLVSAPVVAQVISSSAKTNTGGRKTRKCKRKHKRKTRKRKKKTKRKHKKRHRRTKRR</sequence>
<dbReference type="AlphaFoldDB" id="A0A6C0EP09"/>
<protein>
    <submittedName>
        <fullName evidence="2">Uncharacterized protein</fullName>
    </submittedName>
</protein>
<proteinExistence type="predicted"/>
<reference evidence="2" key="1">
    <citation type="journal article" date="2020" name="Nature">
        <title>Giant virus diversity and host interactions through global metagenomics.</title>
        <authorList>
            <person name="Schulz F."/>
            <person name="Roux S."/>
            <person name="Paez-Espino D."/>
            <person name="Jungbluth S."/>
            <person name="Walsh D.A."/>
            <person name="Denef V.J."/>
            <person name="McMahon K.D."/>
            <person name="Konstantinidis K.T."/>
            <person name="Eloe-Fadrosh E.A."/>
            <person name="Kyrpides N.C."/>
            <person name="Woyke T."/>
        </authorList>
    </citation>
    <scope>NUCLEOTIDE SEQUENCE</scope>
    <source>
        <strain evidence="2">GVMAG-M-3300009149-34</strain>
    </source>
</reference>
<feature type="region of interest" description="Disordered" evidence="1">
    <location>
        <begin position="220"/>
        <end position="261"/>
    </location>
</feature>
<name>A0A6C0EP09_9ZZZZ</name>
<evidence type="ECO:0000313" key="2">
    <source>
        <dbReference type="EMBL" id="QHT30233.1"/>
    </source>
</evidence>
<evidence type="ECO:0000256" key="1">
    <source>
        <dbReference type="SAM" id="MobiDB-lite"/>
    </source>
</evidence>
<feature type="compositionally biased region" description="Basic residues" evidence="1">
    <location>
        <begin position="227"/>
        <end position="261"/>
    </location>
</feature>
<accession>A0A6C0EP09</accession>
<feature type="compositionally biased region" description="Basic and acidic residues" evidence="1">
    <location>
        <begin position="9"/>
        <end position="36"/>
    </location>
</feature>